<name>A0A381QY12_9ZZZZ</name>
<dbReference type="InterPro" id="IPR043143">
    <property type="entry name" value="Mal/L-sulf/L-lact_DH-like_NADP"/>
</dbReference>
<dbReference type="Gene3D" id="3.30.1370.60">
    <property type="entry name" value="Hypothetical oxidoreductase yiak, domain 2"/>
    <property type="match status" value="1"/>
</dbReference>
<protein>
    <submittedName>
        <fullName evidence="1">Uncharacterized protein</fullName>
    </submittedName>
</protein>
<reference evidence="1" key="1">
    <citation type="submission" date="2018-05" db="EMBL/GenBank/DDBJ databases">
        <authorList>
            <person name="Lanie J.A."/>
            <person name="Ng W.-L."/>
            <person name="Kazmierczak K.M."/>
            <person name="Andrzejewski T.M."/>
            <person name="Davidsen T.M."/>
            <person name="Wayne K.J."/>
            <person name="Tettelin H."/>
            <person name="Glass J.I."/>
            <person name="Rusch D."/>
            <person name="Podicherti R."/>
            <person name="Tsui H.-C.T."/>
            <person name="Winkler M.E."/>
        </authorList>
    </citation>
    <scope>NUCLEOTIDE SEQUENCE</scope>
</reference>
<accession>A0A381QY12</accession>
<dbReference type="SUPFAM" id="SSF89733">
    <property type="entry name" value="L-sulfolactate dehydrogenase-like"/>
    <property type="match status" value="1"/>
</dbReference>
<gene>
    <name evidence="1" type="ORF">METZ01_LOCUS37180</name>
</gene>
<dbReference type="GO" id="GO:0016491">
    <property type="term" value="F:oxidoreductase activity"/>
    <property type="evidence" value="ECO:0007669"/>
    <property type="project" value="InterPro"/>
</dbReference>
<evidence type="ECO:0000313" key="1">
    <source>
        <dbReference type="EMBL" id="SUZ84326.1"/>
    </source>
</evidence>
<proteinExistence type="predicted"/>
<dbReference type="AlphaFoldDB" id="A0A381QY12"/>
<dbReference type="EMBL" id="UINC01001591">
    <property type="protein sequence ID" value="SUZ84326.1"/>
    <property type="molecule type" value="Genomic_DNA"/>
</dbReference>
<dbReference type="InterPro" id="IPR036111">
    <property type="entry name" value="Mal/L-sulfo/L-lacto_DH-like_sf"/>
</dbReference>
<sequence length="52" mass="5654">MVTVGNARHLGMATYHAMKALDRDMIGVFMTSTRGAVPANNKLPFVFDAATR</sequence>
<organism evidence="1">
    <name type="scientific">marine metagenome</name>
    <dbReference type="NCBI Taxonomy" id="408172"/>
    <lineage>
        <taxon>unclassified sequences</taxon>
        <taxon>metagenomes</taxon>
        <taxon>ecological metagenomes</taxon>
    </lineage>
</organism>